<dbReference type="Proteomes" id="UP000265618">
    <property type="component" value="Unassembled WGS sequence"/>
</dbReference>
<evidence type="ECO:0000313" key="4">
    <source>
        <dbReference type="Proteomes" id="UP000265618"/>
    </source>
</evidence>
<accession>A0A9K3D087</accession>
<feature type="chain" id="PRO_5039929708" evidence="2">
    <location>
        <begin position="22"/>
        <end position="196"/>
    </location>
</feature>
<keyword evidence="4" id="KW-1185">Reference proteome</keyword>
<dbReference type="AlphaFoldDB" id="A0A9K3D087"/>
<evidence type="ECO:0000313" key="3">
    <source>
        <dbReference type="EMBL" id="GIQ85835.1"/>
    </source>
</evidence>
<feature type="signal peptide" evidence="2">
    <location>
        <begin position="1"/>
        <end position="21"/>
    </location>
</feature>
<comment type="caution">
    <text evidence="3">The sequence shown here is derived from an EMBL/GenBank/DDBJ whole genome shotgun (WGS) entry which is preliminary data.</text>
</comment>
<proteinExistence type="predicted"/>
<protein>
    <submittedName>
        <fullName evidence="3">Uncharacterized protein</fullName>
    </submittedName>
</protein>
<evidence type="ECO:0000256" key="1">
    <source>
        <dbReference type="SAM" id="MobiDB-lite"/>
    </source>
</evidence>
<organism evidence="3 4">
    <name type="scientific">Kipferlia bialata</name>
    <dbReference type="NCBI Taxonomy" id="797122"/>
    <lineage>
        <taxon>Eukaryota</taxon>
        <taxon>Metamonada</taxon>
        <taxon>Carpediemonas-like organisms</taxon>
        <taxon>Kipferlia</taxon>
    </lineage>
</organism>
<name>A0A9K3D087_9EUKA</name>
<sequence length="196" mass="22726">MWRPLLSLLLAVALLLPGAVARPSTVTQYTYTGFNGTITDGSAADEQYAPYSDTFILIQPQMDSPTMVSLVFDRFDVEPLFDYLPRIHRFQVYGSHHDGIVRTRRARGRARVLDTYECVYVNQLIPPTVHITVDQAVANRRLIRDDEVIHHDIPDRVFSYEGEDLISKWAIERRREREREPEPEPEPEAEEEEEEE</sequence>
<reference evidence="3 4" key="1">
    <citation type="journal article" date="2018" name="PLoS ONE">
        <title>The draft genome of Kipferlia bialata reveals reductive genome evolution in fornicate parasites.</title>
        <authorList>
            <person name="Tanifuji G."/>
            <person name="Takabayashi S."/>
            <person name="Kume K."/>
            <person name="Takagi M."/>
            <person name="Nakayama T."/>
            <person name="Kamikawa R."/>
            <person name="Inagaki Y."/>
            <person name="Hashimoto T."/>
        </authorList>
    </citation>
    <scope>NUCLEOTIDE SEQUENCE [LARGE SCALE GENOMIC DNA]</scope>
    <source>
        <strain evidence="3">NY0173</strain>
    </source>
</reference>
<evidence type="ECO:0000256" key="2">
    <source>
        <dbReference type="SAM" id="SignalP"/>
    </source>
</evidence>
<keyword evidence="2" id="KW-0732">Signal</keyword>
<dbReference type="EMBL" id="BDIP01002164">
    <property type="protein sequence ID" value="GIQ85835.1"/>
    <property type="molecule type" value="Genomic_DNA"/>
</dbReference>
<feature type="compositionally biased region" description="Acidic residues" evidence="1">
    <location>
        <begin position="183"/>
        <end position="196"/>
    </location>
</feature>
<gene>
    <name evidence="3" type="ORF">KIPB_007572</name>
</gene>
<feature type="region of interest" description="Disordered" evidence="1">
    <location>
        <begin position="174"/>
        <end position="196"/>
    </location>
</feature>